<feature type="transmembrane region" description="Helical" evidence="1">
    <location>
        <begin position="17"/>
        <end position="35"/>
    </location>
</feature>
<dbReference type="STRING" id="1120990.SAMN03080614_102521"/>
<evidence type="ECO:0008006" key="4">
    <source>
        <dbReference type="Google" id="ProtNLM"/>
    </source>
</evidence>
<keyword evidence="3" id="KW-1185">Reference proteome</keyword>
<gene>
    <name evidence="2" type="ORF">SAMN03080614_102521</name>
</gene>
<keyword evidence="1" id="KW-1133">Transmembrane helix</keyword>
<sequence length="221" mass="24787">MSISNAISFGFSNFKKLILPVLLVIVFSLVYEFFLSAISSSFLHLIFVLLQFLIYVLIQINFIKIALKIYNNEDITSFEIFNFANNDIEEIFSVIGIDILIALIMAGINIIPFIIAINALLNSDFILAVLMFIIIGLISIVTIAYLFIPIELCVDKGDTVLDSIKGNFKLCKKHVLKIILFNFVILFLNIIGVLMLIVGVLITIPVSILANIHIYKQIIGK</sequence>
<feature type="transmembrane region" description="Helical" evidence="1">
    <location>
        <begin position="125"/>
        <end position="148"/>
    </location>
</feature>
<keyword evidence="1" id="KW-0472">Membrane</keyword>
<evidence type="ECO:0000313" key="2">
    <source>
        <dbReference type="EMBL" id="SES96553.1"/>
    </source>
</evidence>
<feature type="transmembrane region" description="Helical" evidence="1">
    <location>
        <begin position="179"/>
        <end position="212"/>
    </location>
</feature>
<dbReference type="EMBL" id="FOIF01000025">
    <property type="protein sequence ID" value="SES96553.1"/>
    <property type="molecule type" value="Genomic_DNA"/>
</dbReference>
<proteinExistence type="predicted"/>
<feature type="transmembrane region" description="Helical" evidence="1">
    <location>
        <begin position="42"/>
        <end position="63"/>
    </location>
</feature>
<keyword evidence="1" id="KW-0812">Transmembrane</keyword>
<dbReference type="RefSeq" id="WP_091350757.1">
    <property type="nucleotide sequence ID" value="NZ_FOIF01000025.1"/>
</dbReference>
<accession>A0A1I0AQI6</accession>
<dbReference type="AlphaFoldDB" id="A0A1I0AQI6"/>
<organism evidence="2 3">
    <name type="scientific">Anaerobranca gottschalkii DSM 13577</name>
    <dbReference type="NCBI Taxonomy" id="1120990"/>
    <lineage>
        <taxon>Bacteria</taxon>
        <taxon>Bacillati</taxon>
        <taxon>Bacillota</taxon>
        <taxon>Clostridia</taxon>
        <taxon>Eubacteriales</taxon>
        <taxon>Proteinivoracaceae</taxon>
        <taxon>Anaerobranca</taxon>
    </lineage>
</organism>
<dbReference type="Proteomes" id="UP000243819">
    <property type="component" value="Unassembled WGS sequence"/>
</dbReference>
<evidence type="ECO:0000313" key="3">
    <source>
        <dbReference type="Proteomes" id="UP000243819"/>
    </source>
</evidence>
<evidence type="ECO:0000256" key="1">
    <source>
        <dbReference type="SAM" id="Phobius"/>
    </source>
</evidence>
<feature type="transmembrane region" description="Helical" evidence="1">
    <location>
        <begin position="91"/>
        <end position="118"/>
    </location>
</feature>
<name>A0A1I0AQI6_9FIRM</name>
<reference evidence="3" key="1">
    <citation type="submission" date="2016-10" db="EMBL/GenBank/DDBJ databases">
        <authorList>
            <person name="Varghese N."/>
            <person name="Submissions S."/>
        </authorList>
    </citation>
    <scope>NUCLEOTIDE SEQUENCE [LARGE SCALE GENOMIC DNA]</scope>
    <source>
        <strain evidence="3">DSM 13577</strain>
    </source>
</reference>
<protein>
    <recommendedName>
        <fullName evidence="4">Membrane domain of glycerophosphoryl diester phosphodiesterase</fullName>
    </recommendedName>
</protein>